<dbReference type="RefSeq" id="WP_134505867.1">
    <property type="nucleotide sequence ID" value="NZ_SOFM01000002.1"/>
</dbReference>
<organism evidence="1 2">
    <name type="scientific">Cryobacterium mannosilyticum</name>
    <dbReference type="NCBI Taxonomy" id="1259190"/>
    <lineage>
        <taxon>Bacteria</taxon>
        <taxon>Bacillati</taxon>
        <taxon>Actinomycetota</taxon>
        <taxon>Actinomycetes</taxon>
        <taxon>Micrococcales</taxon>
        <taxon>Microbacteriaceae</taxon>
        <taxon>Cryobacterium</taxon>
    </lineage>
</organism>
<accession>A0A4R8WIG6</accession>
<reference evidence="1 2" key="1">
    <citation type="submission" date="2019-03" db="EMBL/GenBank/DDBJ databases">
        <title>Genomics of glacier-inhabiting Cryobacterium strains.</title>
        <authorList>
            <person name="Liu Q."/>
            <person name="Xin Y.-H."/>
        </authorList>
    </citation>
    <scope>NUCLEOTIDE SEQUENCE [LARGE SCALE GENOMIC DNA]</scope>
    <source>
        <strain evidence="1 2">RHLT2-21</strain>
    </source>
</reference>
<gene>
    <name evidence="1" type="ORF">E3O32_00335</name>
</gene>
<dbReference type="Proteomes" id="UP000297643">
    <property type="component" value="Unassembled WGS sequence"/>
</dbReference>
<dbReference type="EMBL" id="SOFM01000002">
    <property type="protein sequence ID" value="TFC08096.1"/>
    <property type="molecule type" value="Genomic_DNA"/>
</dbReference>
<dbReference type="AlphaFoldDB" id="A0A4R8WIG6"/>
<evidence type="ECO:0000313" key="2">
    <source>
        <dbReference type="Proteomes" id="UP000297643"/>
    </source>
</evidence>
<proteinExistence type="predicted"/>
<evidence type="ECO:0000313" key="1">
    <source>
        <dbReference type="EMBL" id="TFC08096.1"/>
    </source>
</evidence>
<protein>
    <submittedName>
        <fullName evidence="1">Uncharacterized protein</fullName>
    </submittedName>
</protein>
<keyword evidence="2" id="KW-1185">Reference proteome</keyword>
<comment type="caution">
    <text evidence="1">The sequence shown here is derived from an EMBL/GenBank/DDBJ whole genome shotgun (WGS) entry which is preliminary data.</text>
</comment>
<name>A0A4R8WIG6_9MICO</name>
<sequence>MKRVSYCGKSFLTTDGAADALLQLAVALPVCNSSELLELPALTDDGHTMLVQLVVGPTSEFLSVPEKTRAKDPDTADAVAYLRERTRVLTTRAEPAYAYAYADAGTQSNNGWDDLYGL</sequence>